<feature type="compositionally biased region" description="Basic and acidic residues" evidence="1">
    <location>
        <begin position="24"/>
        <end position="37"/>
    </location>
</feature>
<proteinExistence type="predicted"/>
<protein>
    <submittedName>
        <fullName evidence="2">Uncharacterized protein</fullName>
    </submittedName>
</protein>
<evidence type="ECO:0000313" key="3">
    <source>
        <dbReference type="Proteomes" id="UP000054279"/>
    </source>
</evidence>
<evidence type="ECO:0000313" key="2">
    <source>
        <dbReference type="EMBL" id="KIJ32556.1"/>
    </source>
</evidence>
<dbReference type="InterPro" id="IPR022155">
    <property type="entry name" value="DUF3684"/>
</dbReference>
<accession>A0A0C9V552</accession>
<reference evidence="2 3" key="1">
    <citation type="submission" date="2014-06" db="EMBL/GenBank/DDBJ databases">
        <title>Evolutionary Origins and Diversification of the Mycorrhizal Mutualists.</title>
        <authorList>
            <consortium name="DOE Joint Genome Institute"/>
            <consortium name="Mycorrhizal Genomics Consortium"/>
            <person name="Kohler A."/>
            <person name="Kuo A."/>
            <person name="Nagy L.G."/>
            <person name="Floudas D."/>
            <person name="Copeland A."/>
            <person name="Barry K.W."/>
            <person name="Cichocki N."/>
            <person name="Veneault-Fourrey C."/>
            <person name="LaButti K."/>
            <person name="Lindquist E.A."/>
            <person name="Lipzen A."/>
            <person name="Lundell T."/>
            <person name="Morin E."/>
            <person name="Murat C."/>
            <person name="Riley R."/>
            <person name="Ohm R."/>
            <person name="Sun H."/>
            <person name="Tunlid A."/>
            <person name="Henrissat B."/>
            <person name="Grigoriev I.V."/>
            <person name="Hibbett D.S."/>
            <person name="Martin F."/>
        </authorList>
    </citation>
    <scope>NUCLEOTIDE SEQUENCE [LARGE SCALE GENOMIC DNA]</scope>
    <source>
        <strain evidence="2 3">SS14</strain>
    </source>
</reference>
<dbReference type="Proteomes" id="UP000054279">
    <property type="component" value="Unassembled WGS sequence"/>
</dbReference>
<dbReference type="OrthoDB" id="10031156at2759"/>
<gene>
    <name evidence="2" type="ORF">M422DRAFT_265572</name>
</gene>
<dbReference type="AlphaFoldDB" id="A0A0C9V552"/>
<keyword evidence="3" id="KW-1185">Reference proteome</keyword>
<dbReference type="HOGENOM" id="CLU_717993_0_0_1"/>
<feature type="region of interest" description="Disordered" evidence="1">
    <location>
        <begin position="24"/>
        <end position="43"/>
    </location>
</feature>
<dbReference type="EMBL" id="KN837225">
    <property type="protein sequence ID" value="KIJ32556.1"/>
    <property type="molecule type" value="Genomic_DNA"/>
</dbReference>
<dbReference type="Pfam" id="PF12449">
    <property type="entry name" value="DUF3684"/>
    <property type="match status" value="2"/>
</dbReference>
<evidence type="ECO:0000256" key="1">
    <source>
        <dbReference type="SAM" id="MobiDB-lite"/>
    </source>
</evidence>
<dbReference type="PANTHER" id="PTHR47839:SF1">
    <property type="entry name" value="DOMAIN PROTEIN, PUTATIVE (AFU_ORTHOLOGUE AFUA_6G04830)-RELATED"/>
    <property type="match status" value="1"/>
</dbReference>
<organism evidence="2 3">
    <name type="scientific">Sphaerobolus stellatus (strain SS14)</name>
    <dbReference type="NCBI Taxonomy" id="990650"/>
    <lineage>
        <taxon>Eukaryota</taxon>
        <taxon>Fungi</taxon>
        <taxon>Dikarya</taxon>
        <taxon>Basidiomycota</taxon>
        <taxon>Agaricomycotina</taxon>
        <taxon>Agaricomycetes</taxon>
        <taxon>Phallomycetidae</taxon>
        <taxon>Geastrales</taxon>
        <taxon>Sphaerobolaceae</taxon>
        <taxon>Sphaerobolus</taxon>
    </lineage>
</organism>
<sequence>MAVEDSLTEYELCHLQETVAFTKEEPGHGPKVNREADQAVVPPPNKERCCARELYEPSNALRELGLPIIDWGQGQKFMFKLGLKKHPDLKEVLNLAAGPDPKIRQASLKYLIEGLTMKYSHFDPTFWETILFVPAQRPDGTNFLSKPLEVFTEREYATIVFATVNPQLVADWVTKLKLKPSPPINKILPVLKNAAPRDMTTARKWFEMLATRLSDFMTSDLQYLSKTDFIIPVPQNSATRTCAASVPADQKVVLCSPNQCYVSEDVANTFHLQLFTTGPMLVANTRTFFNLAGGYETFLTELRRIGVKFHGVKKKAKTIKDDEEEEKKTEIELIILSQIAIVDHSTTYLMFDHVWTAPQEDILKELYAALGSPTLSSIVHEEYKL</sequence>
<name>A0A0C9V552_SPHS4</name>
<dbReference type="PANTHER" id="PTHR47839">
    <property type="entry name" value="DOMAIN PROTEIN, PUTATIVE (AFU_ORTHOLOGUE AFUA_6G04830)-RELATED"/>
    <property type="match status" value="1"/>
</dbReference>